<organism evidence="3 4">
    <name type="scientific">Prorocentrum cordatum</name>
    <dbReference type="NCBI Taxonomy" id="2364126"/>
    <lineage>
        <taxon>Eukaryota</taxon>
        <taxon>Sar</taxon>
        <taxon>Alveolata</taxon>
        <taxon>Dinophyceae</taxon>
        <taxon>Prorocentrales</taxon>
        <taxon>Prorocentraceae</taxon>
        <taxon>Prorocentrum</taxon>
    </lineage>
</organism>
<dbReference type="EMBL" id="CAUYUJ010019427">
    <property type="protein sequence ID" value="CAK0891099.1"/>
    <property type="molecule type" value="Genomic_DNA"/>
</dbReference>
<reference evidence="3" key="1">
    <citation type="submission" date="2023-10" db="EMBL/GenBank/DDBJ databases">
        <authorList>
            <person name="Chen Y."/>
            <person name="Shah S."/>
            <person name="Dougan E. K."/>
            <person name="Thang M."/>
            <person name="Chan C."/>
        </authorList>
    </citation>
    <scope>NUCLEOTIDE SEQUENCE [LARGE SCALE GENOMIC DNA]</scope>
</reference>
<comment type="caution">
    <text evidence="3">The sequence shown here is derived from an EMBL/GenBank/DDBJ whole genome shotgun (WGS) entry which is preliminary data.</text>
</comment>
<name>A0ABN9WW54_9DINO</name>
<feature type="compositionally biased region" description="Low complexity" evidence="1">
    <location>
        <begin position="228"/>
        <end position="237"/>
    </location>
</feature>
<dbReference type="InterPro" id="IPR011992">
    <property type="entry name" value="EF-hand-dom_pair"/>
</dbReference>
<feature type="compositionally biased region" description="Polar residues" evidence="1">
    <location>
        <begin position="256"/>
        <end position="267"/>
    </location>
</feature>
<dbReference type="Gene3D" id="1.10.238.10">
    <property type="entry name" value="EF-hand"/>
    <property type="match status" value="1"/>
</dbReference>
<dbReference type="PROSITE" id="PS50222">
    <property type="entry name" value="EF_HAND_2"/>
    <property type="match status" value="1"/>
</dbReference>
<feature type="domain" description="EF-hand" evidence="2">
    <location>
        <begin position="115"/>
        <end position="150"/>
    </location>
</feature>
<feature type="region of interest" description="Disordered" evidence="1">
    <location>
        <begin position="228"/>
        <end position="267"/>
    </location>
</feature>
<proteinExistence type="predicted"/>
<protein>
    <recommendedName>
        <fullName evidence="2">EF-hand domain-containing protein</fullName>
    </recommendedName>
</protein>
<evidence type="ECO:0000313" key="3">
    <source>
        <dbReference type="EMBL" id="CAK0891099.1"/>
    </source>
</evidence>
<evidence type="ECO:0000313" key="4">
    <source>
        <dbReference type="Proteomes" id="UP001189429"/>
    </source>
</evidence>
<dbReference type="InterPro" id="IPR002048">
    <property type="entry name" value="EF_hand_dom"/>
</dbReference>
<dbReference type="Proteomes" id="UP001189429">
    <property type="component" value="Unassembled WGS sequence"/>
</dbReference>
<evidence type="ECO:0000259" key="2">
    <source>
        <dbReference type="PROSITE" id="PS50222"/>
    </source>
</evidence>
<keyword evidence="4" id="KW-1185">Reference proteome</keyword>
<dbReference type="SUPFAM" id="SSF47473">
    <property type="entry name" value="EF-hand"/>
    <property type="match status" value="1"/>
</dbReference>
<evidence type="ECO:0000256" key="1">
    <source>
        <dbReference type="SAM" id="MobiDB-lite"/>
    </source>
</evidence>
<accession>A0ABN9WW54</accession>
<gene>
    <name evidence="3" type="ORF">PCOR1329_LOCUS71140</name>
</gene>
<sequence>MGGRVSTGVCCSKHCHHCLCTSDSSSCSSSCLLSSVRPTLGRRIFVEIANHWALNDKASREQAATEKRHSSLKRLYHLFNDMDPGGHGTLTLEGMHEALLDENSHLVSSFHALELEVTDVRTLFLLLDRDRKGFINLEEFLLGCFRLKGEARTLDIMKLQYQCEFIMHNLVNISDVLTRRDACDTWGAAPSPRGSGADTPAGAHTDFRNFSAAVVRQQLGEVLRKSGSAAQSSAAASLTNTSRDGSESPAPRALRNQMSQLSLGSLV</sequence>